<gene>
    <name evidence="3" type="ORF">PIIN_02811</name>
</gene>
<dbReference type="HOGENOM" id="CLU_426477_0_0_1"/>
<evidence type="ECO:0000256" key="1">
    <source>
        <dbReference type="SAM" id="Coils"/>
    </source>
</evidence>
<dbReference type="InParanoid" id="G4TCB5"/>
<keyword evidence="4" id="KW-1185">Reference proteome</keyword>
<feature type="region of interest" description="Disordered" evidence="2">
    <location>
        <begin position="134"/>
        <end position="171"/>
    </location>
</feature>
<feature type="compositionally biased region" description="Low complexity" evidence="2">
    <location>
        <begin position="76"/>
        <end position="89"/>
    </location>
</feature>
<feature type="coiled-coil region" evidence="1">
    <location>
        <begin position="233"/>
        <end position="267"/>
    </location>
</feature>
<dbReference type="OrthoDB" id="3258416at2759"/>
<feature type="region of interest" description="Disordered" evidence="2">
    <location>
        <begin position="183"/>
        <end position="216"/>
    </location>
</feature>
<dbReference type="EMBL" id="CAFZ01000043">
    <property type="protein sequence ID" value="CCA68951.1"/>
    <property type="molecule type" value="Genomic_DNA"/>
</dbReference>
<keyword evidence="1" id="KW-0175">Coiled coil</keyword>
<sequence length="642" mass="70143">MASRRIPTLEQLQCMRRADLQKLAKDYNIKANLRTDALIGELIKVRTRQLARTTTPSNTNAIQFTRRDDEEERKPTPSSTSSSELSSPPAEITITARMRQQNHMTAPSKTSKIPIGAKPTARFAPKTVIPPGVVAANPTGVKPKGRVVGNSKHDSVPQGQPSKAKYRRAEEIKQDHEMEDATFATAQGDRVSVSSSSPQRSPGRQTSAHPESTSSWTLESRIKNLEASHDLQKSRQESEIATLRNLLSQAQDNISGLIRENNQLRRRLDSAPTVEDMTAIFHRLALLEGRFQSGAPAAASISSSDADAAMVRPRITFPKFETPPNLHARRETKTDVPVSQRIFDSTHRDRAQQLRTPPPQFGRYPLNPHETPSPTRPSRGHGTLVRYDPDDSASGSQSSLYRSLNPTHGAYSNSSSKRLRDSEPSKRGRSISSEEETSGHDDNRTISADSTPLNVKSEHLDQPLGFNLVPHLESRPVDPLPIAVESSPEPQSYSETEYPDVVASGSHSRAKRSAPRGNKSARRSHPYARPPDSYKSVGGADKDVPATLGASGTKTPTPQRPLDIRDMFGATPDLEYIPPTPLGDGIPVLDLGAPPDDARGSQSSTPIVTRSLLLPIDETPPAARTLYGTEFGTAMRAKFSDA</sequence>
<proteinExistence type="predicted"/>
<feature type="region of interest" description="Disordered" evidence="2">
    <location>
        <begin position="479"/>
        <end position="562"/>
    </location>
</feature>
<protein>
    <submittedName>
        <fullName evidence="3">Uncharacterized protein</fullName>
    </submittedName>
</protein>
<organism evidence="3 4">
    <name type="scientific">Serendipita indica (strain DSM 11827)</name>
    <name type="common">Root endophyte fungus</name>
    <name type="synonym">Piriformospora indica</name>
    <dbReference type="NCBI Taxonomy" id="1109443"/>
    <lineage>
        <taxon>Eukaryota</taxon>
        <taxon>Fungi</taxon>
        <taxon>Dikarya</taxon>
        <taxon>Basidiomycota</taxon>
        <taxon>Agaricomycotina</taxon>
        <taxon>Agaricomycetes</taxon>
        <taxon>Sebacinales</taxon>
        <taxon>Serendipitaceae</taxon>
        <taxon>Serendipita</taxon>
    </lineage>
</organism>
<accession>G4TCB5</accession>
<evidence type="ECO:0000313" key="4">
    <source>
        <dbReference type="Proteomes" id="UP000007148"/>
    </source>
</evidence>
<dbReference type="AlphaFoldDB" id="G4TCB5"/>
<feature type="compositionally biased region" description="Low complexity" evidence="2">
    <location>
        <begin position="191"/>
        <end position="207"/>
    </location>
</feature>
<dbReference type="Proteomes" id="UP000007148">
    <property type="component" value="Unassembled WGS sequence"/>
</dbReference>
<feature type="compositionally biased region" description="Basic residues" evidence="2">
    <location>
        <begin position="508"/>
        <end position="526"/>
    </location>
</feature>
<reference evidence="3 4" key="1">
    <citation type="journal article" date="2011" name="PLoS Pathog.">
        <title>Endophytic Life Strategies Decoded by Genome and Transcriptome Analyses of the Mutualistic Root Symbiont Piriformospora indica.</title>
        <authorList>
            <person name="Zuccaro A."/>
            <person name="Lahrmann U."/>
            <person name="Guldener U."/>
            <person name="Langen G."/>
            <person name="Pfiffi S."/>
            <person name="Biedenkopf D."/>
            <person name="Wong P."/>
            <person name="Samans B."/>
            <person name="Grimm C."/>
            <person name="Basiewicz M."/>
            <person name="Murat C."/>
            <person name="Martin F."/>
            <person name="Kogel K.H."/>
        </authorList>
    </citation>
    <scope>NUCLEOTIDE SEQUENCE [LARGE SCALE GENOMIC DNA]</scope>
    <source>
        <strain evidence="3 4">DSM 11827</strain>
    </source>
</reference>
<feature type="region of interest" description="Disordered" evidence="2">
    <location>
        <begin position="51"/>
        <end position="89"/>
    </location>
</feature>
<evidence type="ECO:0000256" key="2">
    <source>
        <dbReference type="SAM" id="MobiDB-lite"/>
    </source>
</evidence>
<feature type="compositionally biased region" description="Basic and acidic residues" evidence="2">
    <location>
        <begin position="65"/>
        <end position="75"/>
    </location>
</feature>
<evidence type="ECO:0000313" key="3">
    <source>
        <dbReference type="EMBL" id="CCA68951.1"/>
    </source>
</evidence>
<feature type="compositionally biased region" description="Polar residues" evidence="2">
    <location>
        <begin position="51"/>
        <end position="63"/>
    </location>
</feature>
<comment type="caution">
    <text evidence="3">The sequence shown here is derived from an EMBL/GenBank/DDBJ whole genome shotgun (WGS) entry which is preliminary data.</text>
</comment>
<name>G4TCB5_SERID</name>
<feature type="region of interest" description="Disordered" evidence="2">
    <location>
        <begin position="319"/>
        <end position="450"/>
    </location>
</feature>
<feature type="compositionally biased region" description="Polar residues" evidence="2">
    <location>
        <begin position="393"/>
        <end position="416"/>
    </location>
</feature>